<dbReference type="GO" id="GO:0016787">
    <property type="term" value="F:hydrolase activity"/>
    <property type="evidence" value="ECO:0007669"/>
    <property type="project" value="UniProtKB-KW"/>
</dbReference>
<organism evidence="2 3">
    <name type="scientific">Bauldia litoralis</name>
    <dbReference type="NCBI Taxonomy" id="665467"/>
    <lineage>
        <taxon>Bacteria</taxon>
        <taxon>Pseudomonadati</taxon>
        <taxon>Pseudomonadota</taxon>
        <taxon>Alphaproteobacteria</taxon>
        <taxon>Hyphomicrobiales</taxon>
        <taxon>Kaistiaceae</taxon>
        <taxon>Bauldia</taxon>
    </lineage>
</organism>
<dbReference type="InterPro" id="IPR002750">
    <property type="entry name" value="CobE/GbiG_C"/>
</dbReference>
<dbReference type="GO" id="GO:0009236">
    <property type="term" value="P:cobalamin biosynthetic process"/>
    <property type="evidence" value="ECO:0007669"/>
    <property type="project" value="InterPro"/>
</dbReference>
<dbReference type="EMBL" id="FMXQ01000010">
    <property type="protein sequence ID" value="SDB52976.1"/>
    <property type="molecule type" value="Genomic_DNA"/>
</dbReference>
<gene>
    <name evidence="2" type="ORF">SAMN02982931_04183</name>
</gene>
<protein>
    <submittedName>
        <fullName evidence="2">Cobalt-precorrin 5A hydrolase</fullName>
    </submittedName>
</protein>
<dbReference type="Gene3D" id="3.30.420.180">
    <property type="entry name" value="CobE/GbiG C-terminal domain"/>
    <property type="match status" value="1"/>
</dbReference>
<keyword evidence="2" id="KW-0378">Hydrolase</keyword>
<reference evidence="2 3" key="1">
    <citation type="submission" date="2016-10" db="EMBL/GenBank/DDBJ databases">
        <authorList>
            <person name="de Groot N.N."/>
        </authorList>
    </citation>
    <scope>NUCLEOTIDE SEQUENCE [LARGE SCALE GENOMIC DNA]</scope>
    <source>
        <strain evidence="2 3">ATCC 35022</strain>
    </source>
</reference>
<dbReference type="RefSeq" id="WP_090879660.1">
    <property type="nucleotide sequence ID" value="NZ_FMXQ01000010.1"/>
</dbReference>
<proteinExistence type="predicted"/>
<dbReference type="Pfam" id="PF01890">
    <property type="entry name" value="CbiG_C"/>
    <property type="match status" value="1"/>
</dbReference>
<dbReference type="STRING" id="665467.SAMN02982931_04183"/>
<dbReference type="SUPFAM" id="SSF159664">
    <property type="entry name" value="CobE/GbiG C-terminal domain-like"/>
    <property type="match status" value="1"/>
</dbReference>
<evidence type="ECO:0000313" key="3">
    <source>
        <dbReference type="Proteomes" id="UP000199071"/>
    </source>
</evidence>
<accession>A0A1G6E6E9</accession>
<dbReference type="InterPro" id="IPR036518">
    <property type="entry name" value="CobE/GbiG_C_sf"/>
</dbReference>
<keyword evidence="3" id="KW-1185">Reference proteome</keyword>
<evidence type="ECO:0000259" key="1">
    <source>
        <dbReference type="Pfam" id="PF01890"/>
    </source>
</evidence>
<dbReference type="AlphaFoldDB" id="A0A1G6E6E9"/>
<dbReference type="OrthoDB" id="7475241at2"/>
<sequence>MRIAGVGFREAAGIESLRGALMAAGGTDGIVALATAAKKAQAEALVALAAELRLPIWAIDPAALATVTTRTWSDRVASRFGTGSLAEAAALAAAGPAARLVAPRAVSADGMATAAIAEGVDR</sequence>
<name>A0A1G6E6E9_9HYPH</name>
<dbReference type="Proteomes" id="UP000199071">
    <property type="component" value="Unassembled WGS sequence"/>
</dbReference>
<feature type="domain" description="CobE/GbiG C-terminal" evidence="1">
    <location>
        <begin position="3"/>
        <end position="117"/>
    </location>
</feature>
<evidence type="ECO:0000313" key="2">
    <source>
        <dbReference type="EMBL" id="SDB52976.1"/>
    </source>
</evidence>